<gene>
    <name evidence="2" type="ORF">ACFP3U_07845</name>
</gene>
<evidence type="ECO:0000313" key="2">
    <source>
        <dbReference type="EMBL" id="MFC5662896.1"/>
    </source>
</evidence>
<organism evidence="2 3">
    <name type="scientific">Kitasatospora misakiensis</name>
    <dbReference type="NCBI Taxonomy" id="67330"/>
    <lineage>
        <taxon>Bacteria</taxon>
        <taxon>Bacillati</taxon>
        <taxon>Actinomycetota</taxon>
        <taxon>Actinomycetes</taxon>
        <taxon>Kitasatosporales</taxon>
        <taxon>Streptomycetaceae</taxon>
        <taxon>Kitasatospora</taxon>
    </lineage>
</organism>
<dbReference type="InterPro" id="IPR028994">
    <property type="entry name" value="Integrin_alpha_N"/>
</dbReference>
<dbReference type="EMBL" id="JBHSOF010000006">
    <property type="protein sequence ID" value="MFC5662896.1"/>
    <property type="molecule type" value="Genomic_DNA"/>
</dbReference>
<evidence type="ECO:0000256" key="1">
    <source>
        <dbReference type="SAM" id="SignalP"/>
    </source>
</evidence>
<reference evidence="3" key="1">
    <citation type="journal article" date="2019" name="Int. J. Syst. Evol. Microbiol.">
        <title>The Global Catalogue of Microorganisms (GCM) 10K type strain sequencing project: providing services to taxonomists for standard genome sequencing and annotation.</title>
        <authorList>
            <consortium name="The Broad Institute Genomics Platform"/>
            <consortium name="The Broad Institute Genome Sequencing Center for Infectious Disease"/>
            <person name="Wu L."/>
            <person name="Ma J."/>
        </authorList>
    </citation>
    <scope>NUCLEOTIDE SEQUENCE [LARGE SCALE GENOMIC DNA]</scope>
    <source>
        <strain evidence="3">CGMCC 4.1437</strain>
    </source>
</reference>
<dbReference type="Proteomes" id="UP001595975">
    <property type="component" value="Unassembled WGS sequence"/>
</dbReference>
<feature type="signal peptide" evidence="1">
    <location>
        <begin position="1"/>
        <end position="28"/>
    </location>
</feature>
<protein>
    <submittedName>
        <fullName evidence="2">Uncharacterized protein</fullName>
    </submittedName>
</protein>
<dbReference type="RefSeq" id="WP_380224512.1">
    <property type="nucleotide sequence ID" value="NZ_JBHSOF010000006.1"/>
</dbReference>
<name>A0ABW0X317_9ACTN</name>
<keyword evidence="3" id="KW-1185">Reference proteome</keyword>
<sequence>MKPAHRHRLGVAVTVALTTGLLATPAIAADGTDVTAPQVAVSSTDFPASGSGSTSGKYAGETGTFLLTGTDPAPAGGTASGVACFRYALNTTLGVSAGCGDGALGAGPDGTATVALRVPRWGTNILTVQAVDHAGNVSQPASYTFYARSNPNPPQAPGDVDGDGVPDILLPDAAGNLQTISTKAADTTPSSVLAKAAAPNQISWTGFQLPHRGWRGHAPMDDVLAHAPGSSALYFYYNADYGTFQQRPSVVARPSECQDAAGAALVCPADYTRDWSKADQMVALGSLNTQPSPSLLTVENGDLWLFPNPGLQFRLTTARKLTGSGAWAGYDLIAPGADATGKLALWARERATGALHAYAIPKQANGTFDFSALADPSAGVVAEGFTVEAFPTLGSSGDGNGDKAPDLWAVTADRHLLTYNGLTDPKDLGLLR</sequence>
<feature type="chain" id="PRO_5046596281" evidence="1">
    <location>
        <begin position="29"/>
        <end position="432"/>
    </location>
</feature>
<proteinExistence type="predicted"/>
<dbReference type="SUPFAM" id="SSF69318">
    <property type="entry name" value="Integrin alpha N-terminal domain"/>
    <property type="match status" value="2"/>
</dbReference>
<accession>A0ABW0X317</accession>
<keyword evidence="1" id="KW-0732">Signal</keyword>
<evidence type="ECO:0000313" key="3">
    <source>
        <dbReference type="Proteomes" id="UP001595975"/>
    </source>
</evidence>
<comment type="caution">
    <text evidence="2">The sequence shown here is derived from an EMBL/GenBank/DDBJ whole genome shotgun (WGS) entry which is preliminary data.</text>
</comment>